<accession>A0A6I3P1M9</accession>
<gene>
    <name evidence="7" type="ORF">GMC75_07470</name>
</gene>
<dbReference type="PANTHER" id="PTHR43776">
    <property type="entry name" value="TRANSPORT ATP-BINDING PROTEIN"/>
    <property type="match status" value="1"/>
</dbReference>
<dbReference type="Proteomes" id="UP000430295">
    <property type="component" value="Unassembled WGS sequence"/>
</dbReference>
<organism evidence="7 8">
    <name type="scientific">Streptococcus parasanguinis</name>
    <dbReference type="NCBI Taxonomy" id="1318"/>
    <lineage>
        <taxon>Bacteria</taxon>
        <taxon>Bacillati</taxon>
        <taxon>Bacillota</taxon>
        <taxon>Bacilli</taxon>
        <taxon>Lactobacillales</taxon>
        <taxon>Streptococcaceae</taxon>
        <taxon>Streptococcus</taxon>
    </lineage>
</organism>
<reference evidence="7 8" key="1">
    <citation type="journal article" date="2019" name="Nat. Med.">
        <title>A library of human gut bacterial isolates paired with longitudinal multiomics data enables mechanistic microbiome research.</title>
        <authorList>
            <person name="Poyet M."/>
            <person name="Groussin M."/>
            <person name="Gibbons S.M."/>
            <person name="Avila-Pacheco J."/>
            <person name="Jiang X."/>
            <person name="Kearney S.M."/>
            <person name="Perrotta A.R."/>
            <person name="Berdy B."/>
            <person name="Zhao S."/>
            <person name="Lieberman T.D."/>
            <person name="Swanson P.K."/>
            <person name="Smith M."/>
            <person name="Roesemann S."/>
            <person name="Alexander J.E."/>
            <person name="Rich S.A."/>
            <person name="Livny J."/>
            <person name="Vlamakis H."/>
            <person name="Clish C."/>
            <person name="Bullock K."/>
            <person name="Deik A."/>
            <person name="Scott J."/>
            <person name="Pierce K.A."/>
            <person name="Xavier R.J."/>
            <person name="Alm E.J."/>
        </authorList>
    </citation>
    <scope>NUCLEOTIDE SEQUENCE [LARGE SCALE GENOMIC DNA]</scope>
    <source>
        <strain evidence="7 8">BIOML-A18</strain>
    </source>
</reference>
<dbReference type="EMBL" id="WMYS01000003">
    <property type="protein sequence ID" value="MTR41506.1"/>
    <property type="molecule type" value="Genomic_DNA"/>
</dbReference>
<name>A0A6I3P1M9_STRPA</name>
<evidence type="ECO:0000259" key="6">
    <source>
        <dbReference type="PROSITE" id="PS50893"/>
    </source>
</evidence>
<dbReference type="PROSITE" id="PS50893">
    <property type="entry name" value="ABC_TRANSPORTER_2"/>
    <property type="match status" value="1"/>
</dbReference>
<dbReference type="AlphaFoldDB" id="A0A6I3P1M9"/>
<dbReference type="InterPro" id="IPR003439">
    <property type="entry name" value="ABC_transporter-like_ATP-bd"/>
</dbReference>
<keyword evidence="4" id="KW-0571">Peptide transport</keyword>
<dbReference type="GO" id="GO:0015833">
    <property type="term" value="P:peptide transport"/>
    <property type="evidence" value="ECO:0007669"/>
    <property type="project" value="UniProtKB-KW"/>
</dbReference>
<dbReference type="GO" id="GO:0055085">
    <property type="term" value="P:transmembrane transport"/>
    <property type="evidence" value="ECO:0007669"/>
    <property type="project" value="UniProtKB-ARBA"/>
</dbReference>
<dbReference type="Pfam" id="PF00005">
    <property type="entry name" value="ABC_tran"/>
    <property type="match status" value="1"/>
</dbReference>
<dbReference type="RefSeq" id="WP_155199124.1">
    <property type="nucleotide sequence ID" value="NZ_WMYS01000003.1"/>
</dbReference>
<comment type="caution">
    <text evidence="7">The sequence shown here is derived from an EMBL/GenBank/DDBJ whole genome shotgun (WGS) entry which is preliminary data.</text>
</comment>
<evidence type="ECO:0000256" key="4">
    <source>
        <dbReference type="ARBA" id="ARBA00022856"/>
    </source>
</evidence>
<keyword evidence="5" id="KW-0653">Protein transport</keyword>
<keyword evidence="1" id="KW-0813">Transport</keyword>
<protein>
    <submittedName>
        <fullName evidence="7">ATP-binding cassette domain-containing protein</fullName>
    </submittedName>
</protein>
<dbReference type="SUPFAM" id="SSF52540">
    <property type="entry name" value="P-loop containing nucleoside triphosphate hydrolases"/>
    <property type="match status" value="1"/>
</dbReference>
<evidence type="ECO:0000256" key="2">
    <source>
        <dbReference type="ARBA" id="ARBA00022741"/>
    </source>
</evidence>
<keyword evidence="2" id="KW-0547">Nucleotide-binding</keyword>
<evidence type="ECO:0000313" key="8">
    <source>
        <dbReference type="Proteomes" id="UP000430295"/>
    </source>
</evidence>
<evidence type="ECO:0000256" key="3">
    <source>
        <dbReference type="ARBA" id="ARBA00022840"/>
    </source>
</evidence>
<dbReference type="PROSITE" id="PS00211">
    <property type="entry name" value="ABC_TRANSPORTER_1"/>
    <property type="match status" value="1"/>
</dbReference>
<dbReference type="GO" id="GO:0016887">
    <property type="term" value="F:ATP hydrolysis activity"/>
    <property type="evidence" value="ECO:0007669"/>
    <property type="project" value="InterPro"/>
</dbReference>
<proteinExistence type="predicted"/>
<dbReference type="GO" id="GO:0005524">
    <property type="term" value="F:ATP binding"/>
    <property type="evidence" value="ECO:0007669"/>
    <property type="project" value="UniProtKB-KW"/>
</dbReference>
<keyword evidence="3 7" id="KW-0067">ATP-binding</keyword>
<dbReference type="Gene3D" id="3.40.50.300">
    <property type="entry name" value="P-loop containing nucleotide triphosphate hydrolases"/>
    <property type="match status" value="1"/>
</dbReference>
<dbReference type="GO" id="GO:0015031">
    <property type="term" value="P:protein transport"/>
    <property type="evidence" value="ECO:0007669"/>
    <property type="project" value="UniProtKB-KW"/>
</dbReference>
<dbReference type="CDD" id="cd03257">
    <property type="entry name" value="ABC_NikE_OppD_transporters"/>
    <property type="match status" value="1"/>
</dbReference>
<evidence type="ECO:0000256" key="1">
    <source>
        <dbReference type="ARBA" id="ARBA00022448"/>
    </source>
</evidence>
<dbReference type="SMART" id="SM00382">
    <property type="entry name" value="AAA"/>
    <property type="match status" value="1"/>
</dbReference>
<dbReference type="InterPro" id="IPR027417">
    <property type="entry name" value="P-loop_NTPase"/>
</dbReference>
<evidence type="ECO:0000256" key="5">
    <source>
        <dbReference type="ARBA" id="ARBA00022927"/>
    </source>
</evidence>
<dbReference type="InterPro" id="IPR017871">
    <property type="entry name" value="ABC_transporter-like_CS"/>
</dbReference>
<feature type="domain" description="ABC transporter" evidence="6">
    <location>
        <begin position="5"/>
        <end position="245"/>
    </location>
</feature>
<sequence length="260" mass="29647">MGTILTCKDLIFTHRHSASGMQVGPISFELEEGESFGIVGESGSGKTSLSHLLCRFIKPHQGQLYLQGRSYEEFSTKEFYQTIQYIDQHPHASFHPARSVYSSLMEVCDHFDQAATKAEKEKAIEDVLEAVHLNRQLVQQRPQFLSGGECQRAAIARALLIKPRILVCDEMTSALDMTIQAELMRLMQGLKEQYQMSFVFISHDLALVSQFCQQLMVLKEGQIRERGKTSECLSNPRDPYTQELLATYRQQERWVSGCFE</sequence>
<dbReference type="InterPro" id="IPR003593">
    <property type="entry name" value="AAA+_ATPase"/>
</dbReference>
<dbReference type="InterPro" id="IPR050319">
    <property type="entry name" value="ABC_transp_ATP-bind"/>
</dbReference>
<evidence type="ECO:0000313" key="7">
    <source>
        <dbReference type="EMBL" id="MTR41506.1"/>
    </source>
</evidence>